<keyword evidence="5" id="KW-1185">Reference proteome</keyword>
<dbReference type="GO" id="GO:0004674">
    <property type="term" value="F:protein serine/threonine kinase activity"/>
    <property type="evidence" value="ECO:0007669"/>
    <property type="project" value="UniProtKB-KW"/>
</dbReference>
<keyword evidence="4" id="KW-0723">Serine/threonine-protein kinase</keyword>
<dbReference type="Gene3D" id="3.30.200.20">
    <property type="entry name" value="Phosphorylase Kinase, domain 1"/>
    <property type="match status" value="1"/>
</dbReference>
<keyword evidence="4" id="KW-0418">Kinase</keyword>
<dbReference type="Gene3D" id="1.10.510.10">
    <property type="entry name" value="Transferase(Phosphotransferase) domain 1"/>
    <property type="match status" value="1"/>
</dbReference>
<dbReference type="Pfam" id="PF00069">
    <property type="entry name" value="Pkinase"/>
    <property type="match status" value="1"/>
</dbReference>
<keyword evidence="2" id="KW-0812">Transmembrane</keyword>
<evidence type="ECO:0000313" key="5">
    <source>
        <dbReference type="Proteomes" id="UP001370348"/>
    </source>
</evidence>
<dbReference type="PROSITE" id="PS50011">
    <property type="entry name" value="PROTEIN_KINASE_DOM"/>
    <property type="match status" value="1"/>
</dbReference>
<evidence type="ECO:0000256" key="1">
    <source>
        <dbReference type="SAM" id="MobiDB-lite"/>
    </source>
</evidence>
<keyword evidence="2" id="KW-1133">Transmembrane helix</keyword>
<dbReference type="SUPFAM" id="SSF56112">
    <property type="entry name" value="Protein kinase-like (PK-like)"/>
    <property type="match status" value="1"/>
</dbReference>
<dbReference type="Proteomes" id="UP001370348">
    <property type="component" value="Chromosome"/>
</dbReference>
<dbReference type="EMBL" id="CP089984">
    <property type="protein sequence ID" value="WXB18784.1"/>
    <property type="molecule type" value="Genomic_DNA"/>
</dbReference>
<feature type="domain" description="Protein kinase" evidence="3">
    <location>
        <begin position="49"/>
        <end position="330"/>
    </location>
</feature>
<dbReference type="SMART" id="SM00220">
    <property type="entry name" value="S_TKc"/>
    <property type="match status" value="1"/>
</dbReference>
<name>A0ABZ2M8F3_9BACT</name>
<proteinExistence type="predicted"/>
<dbReference type="InterPro" id="IPR008271">
    <property type="entry name" value="Ser/Thr_kinase_AS"/>
</dbReference>
<feature type="transmembrane region" description="Helical" evidence="2">
    <location>
        <begin position="483"/>
        <end position="504"/>
    </location>
</feature>
<dbReference type="PANTHER" id="PTHR24348">
    <property type="entry name" value="SERINE/THREONINE-PROTEIN KINASE UNC-51-RELATED"/>
    <property type="match status" value="1"/>
</dbReference>
<reference evidence="4 5" key="1">
    <citation type="submission" date="2021-12" db="EMBL/GenBank/DDBJ databases">
        <title>Discovery of the Pendulisporaceae a myxobacterial family with distinct sporulation behavior and unique specialized metabolism.</title>
        <authorList>
            <person name="Garcia R."/>
            <person name="Popoff A."/>
            <person name="Bader C.D."/>
            <person name="Loehr J."/>
            <person name="Walesch S."/>
            <person name="Walt C."/>
            <person name="Boldt J."/>
            <person name="Bunk B."/>
            <person name="Haeckl F.J.F.P.J."/>
            <person name="Gunesch A.P."/>
            <person name="Birkelbach J."/>
            <person name="Nuebel U."/>
            <person name="Pietschmann T."/>
            <person name="Bach T."/>
            <person name="Mueller R."/>
        </authorList>
    </citation>
    <scope>NUCLEOTIDE SEQUENCE [LARGE SCALE GENOMIC DNA]</scope>
    <source>
        <strain evidence="4 5">MSr11954</strain>
    </source>
</reference>
<evidence type="ECO:0000259" key="3">
    <source>
        <dbReference type="PROSITE" id="PS50011"/>
    </source>
</evidence>
<evidence type="ECO:0000256" key="2">
    <source>
        <dbReference type="SAM" id="Phobius"/>
    </source>
</evidence>
<keyword evidence="4" id="KW-0808">Transferase</keyword>
<feature type="region of interest" description="Disordered" evidence="1">
    <location>
        <begin position="406"/>
        <end position="450"/>
    </location>
</feature>
<sequence length="505" mass="53978">MKSCPKCQRVYPNDAGFCAADGTGLVFTSMVPVASDDDRRIGLRLCGRYEVRRVIADGGMGRVYEGVDKATDTRVAIKVLHDDVARDEVSVERFRREFEISSKLPHDHIVKVLDFQQDPQTRDWLLVMEFLDGEELRVVLRREHSIPPERVIRMLSQVALGLDAAHNINFVHRDLKPDNLFLCGSRDGDVVKILDFGSVKDKNTDAKKLTVLGTTIGSPYYMAPEQAQGLETLDRRADVFALAAITYECLCGGVPFPGSNGPSILLAILTKDADPPSVRCQGHANPPPPALDEVMEEAMAKNPNIRTQSVGMLADAVGRVYGLEGDHRAWAQMPQRELSRLVEQARPHLLKTRTLNVLEASADPFAAPPVHAPVVAGMAAGAGMGAALASGGGIAVQTHDGAVPYGALGGNPAADPRNSSGGYSTPPPPHSPSPAPQHLHLPAPAPAPQNDLRAMDRAFRAAEGSMTDDVVAAGLPSQERPAWLVPAIVGGVAVVVIGGVLFAVC</sequence>
<feature type="compositionally biased region" description="Pro residues" evidence="1">
    <location>
        <begin position="425"/>
        <end position="435"/>
    </location>
</feature>
<dbReference type="PROSITE" id="PS00108">
    <property type="entry name" value="PROTEIN_KINASE_ST"/>
    <property type="match status" value="1"/>
</dbReference>
<gene>
    <name evidence="4" type="ORF">LZC94_16295</name>
</gene>
<accession>A0ABZ2M8F3</accession>
<keyword evidence="2" id="KW-0472">Membrane</keyword>
<dbReference type="RefSeq" id="WP_394828411.1">
    <property type="nucleotide sequence ID" value="NZ_CP089984.1"/>
</dbReference>
<evidence type="ECO:0000313" key="4">
    <source>
        <dbReference type="EMBL" id="WXB18784.1"/>
    </source>
</evidence>
<dbReference type="InterPro" id="IPR045269">
    <property type="entry name" value="Atg1-like"/>
</dbReference>
<dbReference type="InterPro" id="IPR000719">
    <property type="entry name" value="Prot_kinase_dom"/>
</dbReference>
<organism evidence="4 5">
    <name type="scientific">Pendulispora albinea</name>
    <dbReference type="NCBI Taxonomy" id="2741071"/>
    <lineage>
        <taxon>Bacteria</taxon>
        <taxon>Pseudomonadati</taxon>
        <taxon>Myxococcota</taxon>
        <taxon>Myxococcia</taxon>
        <taxon>Myxococcales</taxon>
        <taxon>Sorangiineae</taxon>
        <taxon>Pendulisporaceae</taxon>
        <taxon>Pendulispora</taxon>
    </lineage>
</organism>
<dbReference type="CDD" id="cd14014">
    <property type="entry name" value="STKc_PknB_like"/>
    <property type="match status" value="1"/>
</dbReference>
<dbReference type="InterPro" id="IPR011009">
    <property type="entry name" value="Kinase-like_dom_sf"/>
</dbReference>
<protein>
    <submittedName>
        <fullName evidence="4">Serine/threonine protein kinase</fullName>
    </submittedName>
</protein>
<dbReference type="PANTHER" id="PTHR24348:SF68">
    <property type="entry name" value="SERINE_THREONINE-PROTEIN KINASE ATG1C"/>
    <property type="match status" value="1"/>
</dbReference>